<accession>A0ACC1KW41</accession>
<proteinExistence type="predicted"/>
<dbReference type="EMBL" id="JANBUP010003671">
    <property type="protein sequence ID" value="KAJ2796057.1"/>
    <property type="molecule type" value="Genomic_DNA"/>
</dbReference>
<dbReference type="Proteomes" id="UP001140096">
    <property type="component" value="Unassembled WGS sequence"/>
</dbReference>
<gene>
    <name evidence="1" type="ORF">H4S07_006323</name>
</gene>
<comment type="caution">
    <text evidence="1">The sequence shown here is derived from an EMBL/GenBank/DDBJ whole genome shotgun (WGS) entry which is preliminary data.</text>
</comment>
<evidence type="ECO:0000313" key="2">
    <source>
        <dbReference type="Proteomes" id="UP001140096"/>
    </source>
</evidence>
<organism evidence="1 2">
    <name type="scientific">Coemansia furcata</name>
    <dbReference type="NCBI Taxonomy" id="417177"/>
    <lineage>
        <taxon>Eukaryota</taxon>
        <taxon>Fungi</taxon>
        <taxon>Fungi incertae sedis</taxon>
        <taxon>Zoopagomycota</taxon>
        <taxon>Kickxellomycotina</taxon>
        <taxon>Kickxellomycetes</taxon>
        <taxon>Kickxellales</taxon>
        <taxon>Kickxellaceae</taxon>
        <taxon>Coemansia</taxon>
    </lineage>
</organism>
<keyword evidence="2" id="KW-1185">Reference proteome</keyword>
<sequence>MPRFLSRAGTHIDDLERQLARVGSVDNDDGSADEGALWHSQTAVAPTETTTLLEPGVSRRQTLPVNAIRTDDSYGLSISVPQREQQQYGDNNNLGPENDGAPRTRSLWSDKTRSKAGAATRKLGTWDGVFLPVMLSIWGILVFVRMGYFLSQIGVIGTIASFVCGYLVTTMTTLSISAISTNGTVKGGGPYYMLSRSLGPEFGGSIGLMFYAGTLLSGVLNAVAFVEPLLSNFGRTAGDITNTFPEGEHWHILYSSVLLVFCTVVCLTGAQVFAKASTVLSTFIIASTAMILASFVFRQPFINEEKAIHYTSWSLATFKENLWPDLAPIMEGRPSETFGSVLGVLFPACIGVMAGASMSSALRKPSKSIPQGTLWAVVITFIL</sequence>
<name>A0ACC1KW41_9FUNG</name>
<reference evidence="1" key="1">
    <citation type="submission" date="2022-07" db="EMBL/GenBank/DDBJ databases">
        <title>Phylogenomic reconstructions and comparative analyses of Kickxellomycotina fungi.</title>
        <authorList>
            <person name="Reynolds N.K."/>
            <person name="Stajich J.E."/>
            <person name="Barry K."/>
            <person name="Grigoriev I.V."/>
            <person name="Crous P."/>
            <person name="Smith M.E."/>
        </authorList>
    </citation>
    <scope>NUCLEOTIDE SEQUENCE</scope>
    <source>
        <strain evidence="1">CBS 102833</strain>
    </source>
</reference>
<feature type="non-terminal residue" evidence="1">
    <location>
        <position position="383"/>
    </location>
</feature>
<protein>
    <submittedName>
        <fullName evidence="1">Uncharacterized protein</fullName>
    </submittedName>
</protein>
<evidence type="ECO:0000313" key="1">
    <source>
        <dbReference type="EMBL" id="KAJ2796057.1"/>
    </source>
</evidence>